<proteinExistence type="predicted"/>
<dbReference type="SUPFAM" id="SSF56436">
    <property type="entry name" value="C-type lectin-like"/>
    <property type="match status" value="1"/>
</dbReference>
<dbReference type="InterPro" id="IPR016187">
    <property type="entry name" value="CTDL_fold"/>
</dbReference>
<dbReference type="Proteomes" id="UP000762676">
    <property type="component" value="Unassembled WGS sequence"/>
</dbReference>
<organism evidence="2 3">
    <name type="scientific">Elysia marginata</name>
    <dbReference type="NCBI Taxonomy" id="1093978"/>
    <lineage>
        <taxon>Eukaryota</taxon>
        <taxon>Metazoa</taxon>
        <taxon>Spiralia</taxon>
        <taxon>Lophotrochozoa</taxon>
        <taxon>Mollusca</taxon>
        <taxon>Gastropoda</taxon>
        <taxon>Heterobranchia</taxon>
        <taxon>Euthyneura</taxon>
        <taxon>Panpulmonata</taxon>
        <taxon>Sacoglossa</taxon>
        <taxon>Placobranchoidea</taxon>
        <taxon>Plakobranchidae</taxon>
        <taxon>Elysia</taxon>
    </lineage>
</organism>
<comment type="caution">
    <text evidence="2">The sequence shown here is derived from an EMBL/GenBank/DDBJ whole genome shotgun (WGS) entry which is preliminary data.</text>
</comment>
<dbReference type="InterPro" id="IPR016186">
    <property type="entry name" value="C-type_lectin-like/link_sf"/>
</dbReference>
<protein>
    <submittedName>
        <fullName evidence="2">Aggrecan core protein</fullName>
    </submittedName>
</protein>
<dbReference type="CDD" id="cd00037">
    <property type="entry name" value="CLECT"/>
    <property type="match status" value="1"/>
</dbReference>
<gene>
    <name evidence="2" type="ORF">ElyMa_002298600</name>
</gene>
<name>A0AAV4G315_9GAST</name>
<reference evidence="2 3" key="1">
    <citation type="journal article" date="2021" name="Elife">
        <title>Chloroplast acquisition without the gene transfer in kleptoplastic sea slugs, Plakobranchus ocellatus.</title>
        <authorList>
            <person name="Maeda T."/>
            <person name="Takahashi S."/>
            <person name="Yoshida T."/>
            <person name="Shimamura S."/>
            <person name="Takaki Y."/>
            <person name="Nagai Y."/>
            <person name="Toyoda A."/>
            <person name="Suzuki Y."/>
            <person name="Arimoto A."/>
            <person name="Ishii H."/>
            <person name="Satoh N."/>
            <person name="Nishiyama T."/>
            <person name="Hasebe M."/>
            <person name="Maruyama T."/>
            <person name="Minagawa J."/>
            <person name="Obokata J."/>
            <person name="Shigenobu S."/>
        </authorList>
    </citation>
    <scope>NUCLEOTIDE SEQUENCE [LARGE SCALE GENOMIC DNA]</scope>
</reference>
<dbReference type="InterPro" id="IPR050111">
    <property type="entry name" value="C-type_lectin/snaclec_domain"/>
</dbReference>
<sequence length="97" mass="11686">MNQFIYNKFTLHPNKHYWIGLHDISTEGKFKWLDEKEQAQFTDWGPGQPDDYQVGEDCAAVVYKEHKYNRRWWNDASCRQQNNFICEKKTGKKSVLR</sequence>
<feature type="domain" description="C-type lectin" evidence="1">
    <location>
        <begin position="1"/>
        <end position="87"/>
    </location>
</feature>
<dbReference type="InterPro" id="IPR001304">
    <property type="entry name" value="C-type_lectin-like"/>
</dbReference>
<dbReference type="EMBL" id="BMAT01004771">
    <property type="protein sequence ID" value="GFR79877.1"/>
    <property type="molecule type" value="Genomic_DNA"/>
</dbReference>
<keyword evidence="3" id="KW-1185">Reference proteome</keyword>
<evidence type="ECO:0000313" key="2">
    <source>
        <dbReference type="EMBL" id="GFR79877.1"/>
    </source>
</evidence>
<dbReference type="AlphaFoldDB" id="A0AAV4G315"/>
<evidence type="ECO:0000313" key="3">
    <source>
        <dbReference type="Proteomes" id="UP000762676"/>
    </source>
</evidence>
<dbReference type="Gene3D" id="3.10.100.10">
    <property type="entry name" value="Mannose-Binding Protein A, subunit A"/>
    <property type="match status" value="1"/>
</dbReference>
<accession>A0AAV4G315</accession>
<dbReference type="PANTHER" id="PTHR22803">
    <property type="entry name" value="MANNOSE, PHOSPHOLIPASE, LECTIN RECEPTOR RELATED"/>
    <property type="match status" value="1"/>
</dbReference>
<dbReference type="Pfam" id="PF00059">
    <property type="entry name" value="Lectin_C"/>
    <property type="match status" value="1"/>
</dbReference>
<evidence type="ECO:0000259" key="1">
    <source>
        <dbReference type="PROSITE" id="PS50041"/>
    </source>
</evidence>
<dbReference type="PROSITE" id="PS50041">
    <property type="entry name" value="C_TYPE_LECTIN_2"/>
    <property type="match status" value="1"/>
</dbReference>